<dbReference type="Pfam" id="PF00702">
    <property type="entry name" value="Hydrolase"/>
    <property type="match status" value="1"/>
</dbReference>
<dbReference type="Gene3D" id="3.40.50.1000">
    <property type="entry name" value="HAD superfamily/HAD-like"/>
    <property type="match status" value="1"/>
</dbReference>
<dbReference type="InterPro" id="IPR050155">
    <property type="entry name" value="HAD-like_hydrolase_sf"/>
</dbReference>
<comment type="caution">
    <text evidence="1">The sequence shown here is derived from an EMBL/GenBank/DDBJ whole genome shotgun (WGS) entry which is preliminary data.</text>
</comment>
<evidence type="ECO:0000313" key="1">
    <source>
        <dbReference type="EMBL" id="KMS70598.1"/>
    </source>
</evidence>
<dbReference type="SFLD" id="SFLDG01129">
    <property type="entry name" value="C1.5:_HAD__Beta-PGM__Phosphata"/>
    <property type="match status" value="1"/>
</dbReference>
<accession>A0A0J7Z5Y6</accession>
<gene>
    <name evidence="1" type="ORF">ACM01_31040</name>
</gene>
<reference evidence="1 2" key="1">
    <citation type="submission" date="2015-06" db="EMBL/GenBank/DDBJ databases">
        <authorList>
            <person name="Ju K.-S."/>
            <person name="Doroghazi J.R."/>
            <person name="Metcalf W.W."/>
        </authorList>
    </citation>
    <scope>NUCLEOTIDE SEQUENCE [LARGE SCALE GENOMIC DNA]</scope>
    <source>
        <strain evidence="1 2">NRRL 3414</strain>
    </source>
</reference>
<name>A0A0J7Z5Y6_STRVR</name>
<dbReference type="EMBL" id="LFNT01000047">
    <property type="protein sequence ID" value="KMS70598.1"/>
    <property type="molecule type" value="Genomic_DNA"/>
</dbReference>
<dbReference type="PANTHER" id="PTHR43434">
    <property type="entry name" value="PHOSPHOGLYCOLATE PHOSPHATASE"/>
    <property type="match status" value="1"/>
</dbReference>
<dbReference type="AlphaFoldDB" id="A0A0J7Z5Y6"/>
<dbReference type="SUPFAM" id="SSF56784">
    <property type="entry name" value="HAD-like"/>
    <property type="match status" value="1"/>
</dbReference>
<evidence type="ECO:0000313" key="2">
    <source>
        <dbReference type="Proteomes" id="UP000037432"/>
    </source>
</evidence>
<dbReference type="SFLD" id="SFLDS00003">
    <property type="entry name" value="Haloacid_Dehalogenase"/>
    <property type="match status" value="1"/>
</dbReference>
<dbReference type="Proteomes" id="UP000037432">
    <property type="component" value="Unassembled WGS sequence"/>
</dbReference>
<dbReference type="GO" id="GO:0005829">
    <property type="term" value="C:cytosol"/>
    <property type="evidence" value="ECO:0007669"/>
    <property type="project" value="TreeGrafter"/>
</dbReference>
<organism evidence="1 2">
    <name type="scientific">Streptomyces viridochromogenes</name>
    <dbReference type="NCBI Taxonomy" id="1938"/>
    <lineage>
        <taxon>Bacteria</taxon>
        <taxon>Bacillati</taxon>
        <taxon>Actinomycetota</taxon>
        <taxon>Actinomycetes</taxon>
        <taxon>Kitasatosporales</taxon>
        <taxon>Streptomycetaceae</taxon>
        <taxon>Streptomyces</taxon>
    </lineage>
</organism>
<dbReference type="GO" id="GO:0006281">
    <property type="term" value="P:DNA repair"/>
    <property type="evidence" value="ECO:0007669"/>
    <property type="project" value="TreeGrafter"/>
</dbReference>
<proteinExistence type="predicted"/>
<dbReference type="OrthoDB" id="4547358at2"/>
<keyword evidence="1" id="KW-0378">Hydrolase</keyword>
<protein>
    <submittedName>
        <fullName evidence="1">HAD family hydrolase</fullName>
    </submittedName>
</protein>
<dbReference type="InterPro" id="IPR023214">
    <property type="entry name" value="HAD_sf"/>
</dbReference>
<dbReference type="RefSeq" id="WP_048584752.1">
    <property type="nucleotide sequence ID" value="NZ_LFNT01000047.1"/>
</dbReference>
<dbReference type="PANTHER" id="PTHR43434:SF1">
    <property type="entry name" value="PHOSPHOGLYCOLATE PHOSPHATASE"/>
    <property type="match status" value="1"/>
</dbReference>
<dbReference type="GO" id="GO:0008967">
    <property type="term" value="F:phosphoglycolate phosphatase activity"/>
    <property type="evidence" value="ECO:0007669"/>
    <property type="project" value="TreeGrafter"/>
</dbReference>
<dbReference type="PATRIC" id="fig|1938.3.peg.6110"/>
<sequence length="250" mass="27630">MFTSPLLTAVSEDRTPHDRDEGLREVITRARVVLWDFDGPICRLFAGHSADRVANRLVQWLDTRRRLGLLTDEERETPDPYAVLLAVGRRHPSLDLVLELEERLTREELRAVASAMPTAYADSLIRTWTAVGARLAIATDNSPRVVGEYLESRGLMSCFFPHVYGRTQDLHLFKPNPYGLNRALNAMGAAPSKALVIGSTPADCQAALQAGIPFLGYARNARKAKELRSVGAGLVVESLEQVLRIVRSSA</sequence>
<dbReference type="InterPro" id="IPR036412">
    <property type="entry name" value="HAD-like_sf"/>
</dbReference>